<evidence type="ECO:0000259" key="2">
    <source>
        <dbReference type="Pfam" id="PF12850"/>
    </source>
</evidence>
<evidence type="ECO:0000256" key="1">
    <source>
        <dbReference type="ARBA" id="ARBA00008950"/>
    </source>
</evidence>
<comment type="similarity">
    <text evidence="1">Belongs to the metallophosphoesterase superfamily. YfcE family.</text>
</comment>
<dbReference type="AlphaFoldDB" id="A0A538TJ85"/>
<dbReference type="InterPro" id="IPR029052">
    <property type="entry name" value="Metallo-depent_PP-like"/>
</dbReference>
<comment type="caution">
    <text evidence="3">The sequence shown here is derived from an EMBL/GenBank/DDBJ whole genome shotgun (WGS) entry which is preliminary data.</text>
</comment>
<proteinExistence type="inferred from homology"/>
<dbReference type="InterPro" id="IPR024654">
    <property type="entry name" value="Calcineurin-like_PHP_lpxH"/>
</dbReference>
<dbReference type="InterPro" id="IPR011152">
    <property type="entry name" value="Pesterase_MJ0912"/>
</dbReference>
<dbReference type="SUPFAM" id="SSF56300">
    <property type="entry name" value="Metallo-dependent phosphatases"/>
    <property type="match status" value="1"/>
</dbReference>
<evidence type="ECO:0000313" key="4">
    <source>
        <dbReference type="Proteomes" id="UP000316609"/>
    </source>
</evidence>
<gene>
    <name evidence="3" type="ORF">E6K78_10220</name>
</gene>
<accession>A0A538TJ85</accession>
<name>A0A538TJ85_UNCEI</name>
<organism evidence="3 4">
    <name type="scientific">Eiseniibacteriota bacterium</name>
    <dbReference type="NCBI Taxonomy" id="2212470"/>
    <lineage>
        <taxon>Bacteria</taxon>
        <taxon>Candidatus Eiseniibacteriota</taxon>
    </lineage>
</organism>
<evidence type="ECO:0000313" key="3">
    <source>
        <dbReference type="EMBL" id="TMQ63687.1"/>
    </source>
</evidence>
<dbReference type="Proteomes" id="UP000316609">
    <property type="component" value="Unassembled WGS sequence"/>
</dbReference>
<dbReference type="InterPro" id="IPR050126">
    <property type="entry name" value="Ap4A_hydrolase"/>
</dbReference>
<dbReference type="PANTHER" id="PTHR42850">
    <property type="entry name" value="METALLOPHOSPHOESTERASE"/>
    <property type="match status" value="1"/>
</dbReference>
<dbReference type="EMBL" id="VBOY01000102">
    <property type="protein sequence ID" value="TMQ63687.1"/>
    <property type="molecule type" value="Genomic_DNA"/>
</dbReference>
<dbReference type="GO" id="GO:0016791">
    <property type="term" value="F:phosphatase activity"/>
    <property type="evidence" value="ECO:0007669"/>
    <property type="project" value="TreeGrafter"/>
</dbReference>
<dbReference type="CDD" id="cd00838">
    <property type="entry name" value="MPP_superfamily"/>
    <property type="match status" value="1"/>
</dbReference>
<dbReference type="PANTHER" id="PTHR42850:SF2">
    <property type="entry name" value="BLL5683 PROTEIN"/>
    <property type="match status" value="1"/>
</dbReference>
<dbReference type="GO" id="GO:0005737">
    <property type="term" value="C:cytoplasm"/>
    <property type="evidence" value="ECO:0007669"/>
    <property type="project" value="TreeGrafter"/>
</dbReference>
<feature type="domain" description="Calcineurin-like phosphoesterase" evidence="2">
    <location>
        <begin position="1"/>
        <end position="200"/>
    </location>
</feature>
<dbReference type="Gene3D" id="3.60.21.10">
    <property type="match status" value="1"/>
</dbReference>
<dbReference type="Pfam" id="PF12850">
    <property type="entry name" value="Metallophos_2"/>
    <property type="match status" value="1"/>
</dbReference>
<dbReference type="PIRSF" id="PIRSF000883">
    <property type="entry name" value="Pesterase_MJ0912"/>
    <property type="match status" value="1"/>
</dbReference>
<protein>
    <submittedName>
        <fullName evidence="3">Metallophosphoesterase family protein</fullName>
    </submittedName>
</protein>
<reference evidence="3 4" key="1">
    <citation type="journal article" date="2019" name="Nat. Microbiol.">
        <title>Mediterranean grassland soil C-N compound turnover is dependent on rainfall and depth, and is mediated by genomically divergent microorganisms.</title>
        <authorList>
            <person name="Diamond S."/>
            <person name="Andeer P.F."/>
            <person name="Li Z."/>
            <person name="Crits-Christoph A."/>
            <person name="Burstein D."/>
            <person name="Anantharaman K."/>
            <person name="Lane K.R."/>
            <person name="Thomas B.C."/>
            <person name="Pan C."/>
            <person name="Northen T.R."/>
            <person name="Banfield J.F."/>
        </authorList>
    </citation>
    <scope>NUCLEOTIDE SEQUENCE [LARGE SCALE GENOMIC DNA]</scope>
    <source>
        <strain evidence="3">WS_8</strain>
    </source>
</reference>
<sequence length="241" mass="27257">MLHAIVSDIHGNLEALESVLADIARHEPASIVCLGDFVGYGASPNECIDRLRPLIEHAVVGNHDLAACGKLKLTYFNSNAALAARWTESSLTPDNLQYLRDLPFSVRWRETLLVHASPAEPEDWHYVLSPVEAQIEMDAYQESVCFIGHSHYPGTFDRNDDHVRYTRTPEVRLEKGHRYLVNVGSVGQPRDGDPRAAYLLYDDMERVLRHIRLEYDVAGAMRRILGAGLPRFLAERLQWGE</sequence>